<gene>
    <name evidence="2" type="ORF">EGM_07945</name>
</gene>
<proteinExistence type="predicted"/>
<dbReference type="AlphaFoldDB" id="G7PUV7"/>
<feature type="non-terminal residue" evidence="2">
    <location>
        <position position="137"/>
    </location>
</feature>
<protein>
    <submittedName>
        <fullName evidence="2">Uncharacterized protein</fullName>
    </submittedName>
</protein>
<dbReference type="EMBL" id="CM001291">
    <property type="protein sequence ID" value="EHH58156.1"/>
    <property type="molecule type" value="Genomic_DNA"/>
</dbReference>
<feature type="non-terminal residue" evidence="2">
    <location>
        <position position="1"/>
    </location>
</feature>
<dbReference type="Proteomes" id="UP000009130">
    <property type="component" value="Chromosome 16"/>
</dbReference>
<evidence type="ECO:0000256" key="1">
    <source>
        <dbReference type="SAM" id="MobiDB-lite"/>
    </source>
</evidence>
<reference evidence="2" key="1">
    <citation type="journal article" date="2011" name="Nat. Biotechnol.">
        <title>Genome sequencing and comparison of two nonhuman primate animal models, the cynomolgus and Chinese rhesus macaques.</title>
        <authorList>
            <person name="Yan G."/>
            <person name="Zhang G."/>
            <person name="Fang X."/>
            <person name="Zhang Y."/>
            <person name="Li C."/>
            <person name="Ling F."/>
            <person name="Cooper D.N."/>
            <person name="Li Q."/>
            <person name="Li Y."/>
            <person name="van Gool A.J."/>
            <person name="Du H."/>
            <person name="Chen J."/>
            <person name="Chen R."/>
            <person name="Zhang P."/>
            <person name="Huang Z."/>
            <person name="Thompson J.R."/>
            <person name="Meng Y."/>
            <person name="Bai Y."/>
            <person name="Wang J."/>
            <person name="Zhuo M."/>
            <person name="Wang T."/>
            <person name="Huang Y."/>
            <person name="Wei L."/>
            <person name="Li J."/>
            <person name="Wang Z."/>
            <person name="Hu H."/>
            <person name="Yang P."/>
            <person name="Le L."/>
            <person name="Stenson P.D."/>
            <person name="Li B."/>
            <person name="Liu X."/>
            <person name="Ball E.V."/>
            <person name="An N."/>
            <person name="Huang Q."/>
            <person name="Zhang Y."/>
            <person name="Fan W."/>
            <person name="Zhang X."/>
            <person name="Li Y."/>
            <person name="Wang W."/>
            <person name="Katze M.G."/>
            <person name="Su B."/>
            <person name="Nielsen R."/>
            <person name="Yang H."/>
            <person name="Wang J."/>
            <person name="Wang X."/>
            <person name="Wang J."/>
        </authorList>
    </citation>
    <scope>NUCLEOTIDE SEQUENCE [LARGE SCALE GENOMIC DNA]</scope>
    <source>
        <strain evidence="2">CE-4</strain>
    </source>
</reference>
<evidence type="ECO:0000313" key="2">
    <source>
        <dbReference type="EMBL" id="EHH58156.1"/>
    </source>
</evidence>
<feature type="region of interest" description="Disordered" evidence="1">
    <location>
        <begin position="33"/>
        <end position="79"/>
    </location>
</feature>
<sequence>PGRLDSSRNPGTGIYFGGSAAWRPGLSRVSQDRSLDSSRALSLSADVSPPAKTREEKREPALRSREKEEGATVLQDHGWEKEGRGFRTFSVPLHVPVFISGSQALGSWAQITCCPPLWSRGCFCKESSGRESMACLT</sequence>
<organism>
    <name type="scientific">Macaca fascicularis</name>
    <name type="common">Crab-eating macaque</name>
    <name type="synonym">Cynomolgus monkey</name>
    <dbReference type="NCBI Taxonomy" id="9541"/>
    <lineage>
        <taxon>Eukaryota</taxon>
        <taxon>Metazoa</taxon>
        <taxon>Chordata</taxon>
        <taxon>Craniata</taxon>
        <taxon>Vertebrata</taxon>
        <taxon>Euteleostomi</taxon>
        <taxon>Mammalia</taxon>
        <taxon>Eutheria</taxon>
        <taxon>Euarchontoglires</taxon>
        <taxon>Primates</taxon>
        <taxon>Haplorrhini</taxon>
        <taxon>Catarrhini</taxon>
        <taxon>Cercopithecidae</taxon>
        <taxon>Cercopithecinae</taxon>
        <taxon>Macaca</taxon>
    </lineage>
</organism>
<name>G7PUV7_MACFA</name>
<feature type="compositionally biased region" description="Basic and acidic residues" evidence="1">
    <location>
        <begin position="52"/>
        <end position="70"/>
    </location>
</feature>
<accession>G7PUV7</accession>
<feature type="compositionally biased region" description="Low complexity" evidence="1">
    <location>
        <begin position="37"/>
        <end position="46"/>
    </location>
</feature>